<name>A0AAN7ZR59_9PEZI</name>
<organism evidence="2 3">
    <name type="scientific">Elasticomyces elasticus</name>
    <dbReference type="NCBI Taxonomy" id="574655"/>
    <lineage>
        <taxon>Eukaryota</taxon>
        <taxon>Fungi</taxon>
        <taxon>Dikarya</taxon>
        <taxon>Ascomycota</taxon>
        <taxon>Pezizomycotina</taxon>
        <taxon>Dothideomycetes</taxon>
        <taxon>Dothideomycetidae</taxon>
        <taxon>Mycosphaerellales</taxon>
        <taxon>Teratosphaeriaceae</taxon>
        <taxon>Elasticomyces</taxon>
    </lineage>
</organism>
<evidence type="ECO:0000313" key="2">
    <source>
        <dbReference type="EMBL" id="KAK5708407.1"/>
    </source>
</evidence>
<proteinExistence type="predicted"/>
<sequence>MYNFGFNNSQDPTRTEDQYPRYHEYNFDPYYFGFPHRVASPQVTDSFWQQIPISSGNDYIHYSTVYGVYFNHTDSPLQIDAMDNTTVKIGFKTSNSSKPKAQHAQKRTTPKPQLVEIYVRDELVKTIPLRQLIRFSKAAARAFPKPEEKAASSEGGDEVKNSANEKANTPSKDIKNTKKATTPQNLASSKGKTAKPINAKNGKIEVASSPKPLPSQTFIVESANAWTLPTVKAVHQCLTWMDLNKTIHGGQPLGPFYLPEMSEGVSLASYVDVYAAVIALQLRPFPGNLRQRIMDHLTKNKPLHDDVYYIGERVPLEDGVITRVLTSIVQKAEKSEYLDHEWSDIFIYIKSFPELRERYTAIRDSRGRNHEKQDGLVDGSQRLHRGWQELDGGVYNYASQENHRGKKRGGKKEKSVGDGSSQGTPTSSEGTQGAVGESQGGGVPAKKEKLDGIGKGIAGKHVPGV</sequence>
<dbReference type="AlphaFoldDB" id="A0AAN7ZR59"/>
<dbReference type="EMBL" id="JAVRQU010000001">
    <property type="protein sequence ID" value="KAK5708407.1"/>
    <property type="molecule type" value="Genomic_DNA"/>
</dbReference>
<evidence type="ECO:0000313" key="3">
    <source>
        <dbReference type="Proteomes" id="UP001310594"/>
    </source>
</evidence>
<reference evidence="2" key="1">
    <citation type="submission" date="2023-08" db="EMBL/GenBank/DDBJ databases">
        <title>Black Yeasts Isolated from many extreme environments.</title>
        <authorList>
            <person name="Coleine C."/>
            <person name="Stajich J.E."/>
            <person name="Selbmann L."/>
        </authorList>
    </citation>
    <scope>NUCLEOTIDE SEQUENCE</scope>
    <source>
        <strain evidence="2">CCFEE 5810</strain>
    </source>
</reference>
<feature type="compositionally biased region" description="Polar residues" evidence="1">
    <location>
        <begin position="179"/>
        <end position="191"/>
    </location>
</feature>
<comment type="caution">
    <text evidence="2">The sequence shown here is derived from an EMBL/GenBank/DDBJ whole genome shotgun (WGS) entry which is preliminary data.</text>
</comment>
<feature type="compositionally biased region" description="Polar residues" evidence="1">
    <location>
        <begin position="161"/>
        <end position="171"/>
    </location>
</feature>
<accession>A0AAN7ZR59</accession>
<feature type="region of interest" description="Disordered" evidence="1">
    <location>
        <begin position="395"/>
        <end position="465"/>
    </location>
</feature>
<evidence type="ECO:0000256" key="1">
    <source>
        <dbReference type="SAM" id="MobiDB-lite"/>
    </source>
</evidence>
<gene>
    <name evidence="2" type="ORF">LTR97_000947</name>
</gene>
<feature type="region of interest" description="Disordered" evidence="1">
    <location>
        <begin position="143"/>
        <end position="197"/>
    </location>
</feature>
<feature type="compositionally biased region" description="Polar residues" evidence="1">
    <location>
        <begin position="418"/>
        <end position="431"/>
    </location>
</feature>
<dbReference type="Proteomes" id="UP001310594">
    <property type="component" value="Unassembled WGS sequence"/>
</dbReference>
<protein>
    <submittedName>
        <fullName evidence="2">Uncharacterized protein</fullName>
    </submittedName>
</protein>